<evidence type="ECO:0000313" key="3">
    <source>
        <dbReference type="EMBL" id="BAT60915.1"/>
    </source>
</evidence>
<keyword evidence="4" id="KW-1185">Reference proteome</keyword>
<gene>
    <name evidence="3" type="ORF">GJW-30_1_03465</name>
</gene>
<reference evidence="3 4" key="1">
    <citation type="submission" date="2015-08" db="EMBL/GenBank/DDBJ databases">
        <title>Investigation of the bacterial diversity of lava forest soil.</title>
        <authorList>
            <person name="Lee J.S."/>
        </authorList>
    </citation>
    <scope>NUCLEOTIDE SEQUENCE [LARGE SCALE GENOMIC DNA]</scope>
    <source>
        <strain evidence="3 4">GJW-30</strain>
    </source>
</reference>
<name>A0A0S3PYD7_9BRAD</name>
<dbReference type="RefSeq" id="WP_096357532.1">
    <property type="nucleotide sequence ID" value="NZ_AP014946.1"/>
</dbReference>
<feature type="transmembrane region" description="Helical" evidence="2">
    <location>
        <begin position="6"/>
        <end position="26"/>
    </location>
</feature>
<dbReference type="Gene3D" id="3.30.1150.10">
    <property type="match status" value="1"/>
</dbReference>
<dbReference type="SUPFAM" id="SSF81995">
    <property type="entry name" value="beta-sandwich domain of Sec23/24"/>
    <property type="match status" value="1"/>
</dbReference>
<dbReference type="KEGG" id="vgo:GJW-30_1_03465"/>
<dbReference type="OrthoDB" id="7161229at2"/>
<keyword evidence="2" id="KW-0472">Membrane</keyword>
<organism evidence="3 4">
    <name type="scientific">Variibacter gotjawalensis</name>
    <dbReference type="NCBI Taxonomy" id="1333996"/>
    <lineage>
        <taxon>Bacteria</taxon>
        <taxon>Pseudomonadati</taxon>
        <taxon>Pseudomonadota</taxon>
        <taxon>Alphaproteobacteria</taxon>
        <taxon>Hyphomicrobiales</taxon>
        <taxon>Nitrobacteraceae</taxon>
        <taxon>Variibacter</taxon>
    </lineage>
</organism>
<protein>
    <submittedName>
        <fullName evidence="3">Uncharacterized protein</fullName>
    </submittedName>
</protein>
<evidence type="ECO:0000313" key="4">
    <source>
        <dbReference type="Proteomes" id="UP000236884"/>
    </source>
</evidence>
<evidence type="ECO:0000256" key="1">
    <source>
        <dbReference type="SAM" id="MobiDB-lite"/>
    </source>
</evidence>
<keyword evidence="2" id="KW-0812">Transmembrane</keyword>
<feature type="compositionally biased region" description="Basic and acidic residues" evidence="1">
    <location>
        <begin position="48"/>
        <end position="67"/>
    </location>
</feature>
<feature type="region of interest" description="Disordered" evidence="1">
    <location>
        <begin position="33"/>
        <end position="153"/>
    </location>
</feature>
<dbReference type="AlphaFoldDB" id="A0A0S3PYD7"/>
<keyword evidence="2" id="KW-1133">Transmembrane helix</keyword>
<accession>A0A0S3PYD7</accession>
<evidence type="ECO:0000256" key="2">
    <source>
        <dbReference type="SAM" id="Phobius"/>
    </source>
</evidence>
<sequence length="283" mass="30804">MRSGLTHIGFSVGLHAALLAGVMLFLSNPKPYASTPEPAIEVDVVTPEEAKLPEPPPEEKRQEKAEESILPSTGTAAAPSSANSPPPQQSASAAQTPAQPQTNAQAQQRPEQQTQQQPQQQAPPQQQPPQQQQQQPPQQQTEAQQSADNTPPRASRFEEIATQLRYGSRFANNTDFDAKASEQVDLTGDQISNFKAKLKSCWRLDPKVSSASRAHVVLRVQLNIDGRVTAEPSLIEASASADGPAVMRAAVTAVTKCAPFDLPRDRYQQWRVMDIRFTPAEMS</sequence>
<proteinExistence type="predicted"/>
<feature type="compositionally biased region" description="Low complexity" evidence="1">
    <location>
        <begin position="76"/>
        <end position="145"/>
    </location>
</feature>
<dbReference type="Proteomes" id="UP000236884">
    <property type="component" value="Chromosome"/>
</dbReference>
<dbReference type="EMBL" id="AP014946">
    <property type="protein sequence ID" value="BAT60915.1"/>
    <property type="molecule type" value="Genomic_DNA"/>
</dbReference>